<evidence type="ECO:0000313" key="5">
    <source>
        <dbReference type="Proteomes" id="UP000029646"/>
    </source>
</evidence>
<keyword evidence="1" id="KW-0472">Membrane</keyword>
<evidence type="ECO:0000313" key="4">
    <source>
        <dbReference type="EMBL" id="GAL88644.1"/>
    </source>
</evidence>
<gene>
    <name evidence="3" type="ORF">JCM19302_1181</name>
    <name evidence="4" type="ORF">JCM19538_3157</name>
</gene>
<evidence type="ECO:0000259" key="2">
    <source>
        <dbReference type="Pfam" id="PF01757"/>
    </source>
</evidence>
<proteinExistence type="predicted"/>
<feature type="transmembrane region" description="Helical" evidence="1">
    <location>
        <begin position="160"/>
        <end position="181"/>
    </location>
</feature>
<feature type="domain" description="Acyltransferase 3" evidence="2">
    <location>
        <begin position="5"/>
        <end position="328"/>
    </location>
</feature>
<reference evidence="6" key="1">
    <citation type="journal article" date="2014" name="Genome Announc.">
        <title>Draft Genome Sequence of Marine Flavobacterium Jejuia pallidilutea Strain 11shimoA1 and Pigmentation Mutants.</title>
        <authorList>
            <person name="Takatani N."/>
            <person name="Nakanishi M."/>
            <person name="Meirelles P."/>
            <person name="Mino S."/>
            <person name="Suda W."/>
            <person name="Oshima K."/>
            <person name="Hattori M."/>
            <person name="Ohkuma M."/>
            <person name="Hosokawa M."/>
            <person name="Miyashita K."/>
            <person name="Thompson F.L."/>
            <person name="Niwa A."/>
            <person name="Sawabe T."/>
            <person name="Sawabe T."/>
        </authorList>
    </citation>
    <scope>NUCLEOTIDE SEQUENCE [LARGE SCALE GENOMIC DNA]</scope>
    <source>
        <strain evidence="6">JCM 19538</strain>
    </source>
</reference>
<sequence length="366" mass="43483">MERRYDIDWLRVIAIGLLLIYHIAIVFQPWAMFLAFIRSETLSTNLWKPMTLLNVWRIPILFYVSGMGLFFAMRKRNWSELIKERAKRILVPFLFGIVAVTPLHMFVFQRYYNMTLNYYPHMGHLWFLGNIFTYVILLLPVFLYLKKAKNIRVKLFLQKLMAYPLTPLLVTVFFIVEVIAFKPTNFALYAETWHGFSLGFLCFFFGFLFMYIGPSFWQNVLKWRWLYLGIAAILFTIRFILYATEAPDYLTVMESNSWILAIFGFCHKYLNKPSQLLSYLSTAAYPVYIIHMLVLYAASALILPLKFPVYMSFPLLMVITFIGCFIIYEFVIRRINLLHPLFGLKWNFKYLKRKKKQPLATKTVDE</sequence>
<name>A0A090WAD8_9FLAO</name>
<dbReference type="EMBL" id="BBNY01000003">
    <property type="protein sequence ID" value="GAL88644.1"/>
    <property type="molecule type" value="Genomic_DNA"/>
</dbReference>
<keyword evidence="1" id="KW-1133">Transmembrane helix</keyword>
<keyword evidence="6" id="KW-1185">Reference proteome</keyword>
<keyword evidence="1" id="KW-0812">Transmembrane</keyword>
<dbReference type="EMBL" id="BBNS01000024">
    <property type="protein sequence ID" value="GAL72419.1"/>
    <property type="molecule type" value="Genomic_DNA"/>
</dbReference>
<protein>
    <submittedName>
        <fullName evidence="3">Glucans biosynthesis protein C</fullName>
    </submittedName>
</protein>
<dbReference type="AlphaFoldDB" id="A0A090WAD8"/>
<dbReference type="RefSeq" id="WP_042249219.1">
    <property type="nucleotide sequence ID" value="NZ_BBNS01000024.1"/>
</dbReference>
<feature type="transmembrane region" description="Helical" evidence="1">
    <location>
        <begin position="124"/>
        <end position="145"/>
    </location>
</feature>
<feature type="transmembrane region" description="Helical" evidence="1">
    <location>
        <begin position="193"/>
        <end position="213"/>
    </location>
</feature>
<accession>A0A090WAD8</accession>
<feature type="transmembrane region" description="Helical" evidence="1">
    <location>
        <begin position="225"/>
        <end position="243"/>
    </location>
</feature>
<comment type="caution">
    <text evidence="3">The sequence shown here is derived from an EMBL/GenBank/DDBJ whole genome shotgun (WGS) entry which is preliminary data.</text>
</comment>
<evidence type="ECO:0000256" key="1">
    <source>
        <dbReference type="SAM" id="Phobius"/>
    </source>
</evidence>
<dbReference type="InterPro" id="IPR050623">
    <property type="entry name" value="Glucan_succinyl_AcylTrfase"/>
</dbReference>
<feature type="transmembrane region" description="Helical" evidence="1">
    <location>
        <begin position="282"/>
        <end position="303"/>
    </location>
</feature>
<dbReference type="PANTHER" id="PTHR36927">
    <property type="entry name" value="BLR4337 PROTEIN"/>
    <property type="match status" value="1"/>
</dbReference>
<organism evidence="3 5">
    <name type="scientific">Jejuia pallidilutea</name>
    <dbReference type="NCBI Taxonomy" id="504487"/>
    <lineage>
        <taxon>Bacteria</taxon>
        <taxon>Pseudomonadati</taxon>
        <taxon>Bacteroidota</taxon>
        <taxon>Flavobacteriia</taxon>
        <taxon>Flavobacteriales</taxon>
        <taxon>Flavobacteriaceae</taxon>
        <taxon>Jejuia</taxon>
    </lineage>
</organism>
<dbReference type="Pfam" id="PF01757">
    <property type="entry name" value="Acyl_transf_3"/>
    <property type="match status" value="1"/>
</dbReference>
<feature type="transmembrane region" description="Helical" evidence="1">
    <location>
        <begin position="56"/>
        <end position="73"/>
    </location>
</feature>
<feature type="transmembrane region" description="Helical" evidence="1">
    <location>
        <begin position="12"/>
        <end position="36"/>
    </location>
</feature>
<feature type="transmembrane region" description="Helical" evidence="1">
    <location>
        <begin position="93"/>
        <end position="112"/>
    </location>
</feature>
<feature type="transmembrane region" description="Helical" evidence="1">
    <location>
        <begin position="309"/>
        <end position="331"/>
    </location>
</feature>
<dbReference type="Proteomes" id="UP000029646">
    <property type="component" value="Unassembled WGS sequence"/>
</dbReference>
<dbReference type="OrthoDB" id="9809782at2"/>
<dbReference type="GO" id="GO:0016747">
    <property type="term" value="F:acyltransferase activity, transferring groups other than amino-acyl groups"/>
    <property type="evidence" value="ECO:0007669"/>
    <property type="project" value="InterPro"/>
</dbReference>
<evidence type="ECO:0000313" key="6">
    <source>
        <dbReference type="Proteomes" id="UP000030184"/>
    </source>
</evidence>
<dbReference type="PANTHER" id="PTHR36927:SF3">
    <property type="entry name" value="GLUCANS BIOSYNTHESIS PROTEIN C"/>
    <property type="match status" value="1"/>
</dbReference>
<dbReference type="Proteomes" id="UP000030184">
    <property type="component" value="Unassembled WGS sequence"/>
</dbReference>
<evidence type="ECO:0000313" key="3">
    <source>
        <dbReference type="EMBL" id="GAL72419.1"/>
    </source>
</evidence>
<dbReference type="InterPro" id="IPR002656">
    <property type="entry name" value="Acyl_transf_3_dom"/>
</dbReference>